<comment type="caution">
    <text evidence="2">The sequence shown here is derived from an EMBL/GenBank/DDBJ whole genome shotgun (WGS) entry which is preliminary data.</text>
</comment>
<dbReference type="SUPFAM" id="SSF53756">
    <property type="entry name" value="UDP-Glycosyltransferase/glycogen phosphorylase"/>
    <property type="match status" value="1"/>
</dbReference>
<accession>A0A395M438</accession>
<dbReference type="Pfam" id="PF13439">
    <property type="entry name" value="Glyco_transf_4"/>
    <property type="match status" value="1"/>
</dbReference>
<protein>
    <submittedName>
        <fullName evidence="2">Glycosyltransferase family 1 protein</fullName>
    </submittedName>
</protein>
<evidence type="ECO:0000313" key="3">
    <source>
        <dbReference type="Proteomes" id="UP000266389"/>
    </source>
</evidence>
<feature type="domain" description="Glycosyltransferase subfamily 4-like N-terminal" evidence="1">
    <location>
        <begin position="3"/>
        <end position="155"/>
    </location>
</feature>
<dbReference type="Gene3D" id="3.40.50.2000">
    <property type="entry name" value="Glycogen Phosphorylase B"/>
    <property type="match status" value="2"/>
</dbReference>
<dbReference type="CDD" id="cd03801">
    <property type="entry name" value="GT4_PimA-like"/>
    <property type="match status" value="1"/>
</dbReference>
<dbReference type="InterPro" id="IPR028098">
    <property type="entry name" value="Glyco_trans_4-like_N"/>
</dbReference>
<proteinExistence type="predicted"/>
<keyword evidence="2" id="KW-0808">Transferase</keyword>
<reference evidence="2 3" key="1">
    <citation type="journal article" date="2011" name="ISME J.">
        <title>Community ecology of hot spring cyanobacterial mats: predominant populations and their functional potential.</title>
        <authorList>
            <person name="Klatt C.G."/>
            <person name="Wood J.M."/>
            <person name="Rusch D.B."/>
            <person name="Bateson M.M."/>
            <person name="Hamamura N."/>
            <person name="Heidelberg J.F."/>
            <person name="Grossman A.R."/>
            <person name="Bhaya D."/>
            <person name="Cohan F.M."/>
            <person name="Kuhl M."/>
            <person name="Bryant D.A."/>
            <person name="Ward D.M."/>
        </authorList>
    </citation>
    <scope>NUCLEOTIDE SEQUENCE [LARGE SCALE GENOMIC DNA]</scope>
    <source>
        <strain evidence="2">OS</strain>
    </source>
</reference>
<dbReference type="PANTHER" id="PTHR12526">
    <property type="entry name" value="GLYCOSYLTRANSFERASE"/>
    <property type="match status" value="1"/>
</dbReference>
<dbReference type="GO" id="GO:0016757">
    <property type="term" value="F:glycosyltransferase activity"/>
    <property type="evidence" value="ECO:0007669"/>
    <property type="project" value="TreeGrafter"/>
</dbReference>
<dbReference type="Pfam" id="PF13692">
    <property type="entry name" value="Glyco_trans_1_4"/>
    <property type="match status" value="1"/>
</dbReference>
<name>A0A395M438_9BACT</name>
<dbReference type="Proteomes" id="UP000266389">
    <property type="component" value="Unassembled WGS sequence"/>
</dbReference>
<dbReference type="AlphaFoldDB" id="A0A395M438"/>
<dbReference type="EMBL" id="PHFL01000030">
    <property type="protein sequence ID" value="RFM24654.1"/>
    <property type="molecule type" value="Genomic_DNA"/>
</dbReference>
<sequence>MLRLGHEPIVAANRVLPLSEKVKQYTIPYSEFFTNLPEVLFFPYNRKSFREAKKIVEREQPNFLYQRHSIFNYAGALLKRELGIPFLLQVEGSEVWVKKNWGKTYFTKALEWSEEIQFEQADAIIVVSSVLKSQLIGLGVPPEKITVVPNGVDAEKYSPDISGENIRKKFGLEEKFVIGYAGTFGHWHGITVLANSVKKIVGEIPNAHFLLIGDGVLRGEVEAILRRDSVERAVTITGMVPSADVPEYLAACNALVISAINNPDVPFFQSPIKLFEYMAMQKPVIASRVGQIQEVIEDGVNGLLVEEKNPAELAEKICQLARDPALCERLSKAARRNAVEKYAWQENVRAVINLYEQLRK</sequence>
<evidence type="ECO:0000313" key="2">
    <source>
        <dbReference type="EMBL" id="RFM24654.1"/>
    </source>
</evidence>
<organism evidence="2 3">
    <name type="scientific">Candidatus Thermochlorobacter aerophilus</name>
    <dbReference type="NCBI Taxonomy" id="1868324"/>
    <lineage>
        <taxon>Bacteria</taxon>
        <taxon>Pseudomonadati</taxon>
        <taxon>Chlorobiota</taxon>
        <taxon>Chlorobiia</taxon>
        <taxon>Chlorobiales</taxon>
        <taxon>Candidatus Thermochlorobacteriaceae</taxon>
        <taxon>Candidatus Thermochlorobacter</taxon>
    </lineage>
</organism>
<gene>
    <name evidence="2" type="ORF">D0433_04440</name>
</gene>
<evidence type="ECO:0000259" key="1">
    <source>
        <dbReference type="Pfam" id="PF13439"/>
    </source>
</evidence>
<dbReference type="PANTHER" id="PTHR12526:SF600">
    <property type="entry name" value="GLYCOSYL TRANSFERASE GROUP 1"/>
    <property type="match status" value="1"/>
</dbReference>